<dbReference type="PANTHER" id="PTHR47843:SF5">
    <property type="entry name" value="BTB_POZ DOMAIN PROTEIN"/>
    <property type="match status" value="1"/>
</dbReference>
<dbReference type="EMBL" id="JPKY01000013">
    <property type="protein sequence ID" value="KFH47036.1"/>
    <property type="molecule type" value="Genomic_DNA"/>
</dbReference>
<keyword evidence="2" id="KW-1185">Reference proteome</keyword>
<sequence>MSGNPLLHESVPKDSSIAFHANLKKQERETLERSKLIIYARIYSLGEKYGIRELKNLSLSEFQKEVEYRWDEEDFIDAVKEVFTSTVDGDRGLRDVIVQAIVDHPDLLDKDQLQDVVKSCGLCFELMMRFRSFKRW</sequence>
<dbReference type="HOGENOM" id="CLU_146891_0_0_1"/>
<organism evidence="1 2">
    <name type="scientific">Hapsidospora chrysogenum (strain ATCC 11550 / CBS 779.69 / DSM 880 / IAM 14645 / JCM 23072 / IMI 49137)</name>
    <name type="common">Acremonium chrysogenum</name>
    <dbReference type="NCBI Taxonomy" id="857340"/>
    <lineage>
        <taxon>Eukaryota</taxon>
        <taxon>Fungi</taxon>
        <taxon>Dikarya</taxon>
        <taxon>Ascomycota</taxon>
        <taxon>Pezizomycotina</taxon>
        <taxon>Sordariomycetes</taxon>
        <taxon>Hypocreomycetidae</taxon>
        <taxon>Hypocreales</taxon>
        <taxon>Bionectriaceae</taxon>
        <taxon>Hapsidospora</taxon>
    </lineage>
</organism>
<protein>
    <submittedName>
        <fullName evidence="1">Uncharacterized protein</fullName>
    </submittedName>
</protein>
<proteinExistence type="predicted"/>
<dbReference type="PANTHER" id="PTHR47843">
    <property type="entry name" value="BTB DOMAIN-CONTAINING PROTEIN-RELATED"/>
    <property type="match status" value="1"/>
</dbReference>
<accession>A0A086TCF4</accession>
<comment type="caution">
    <text evidence="1">The sequence shown here is derived from an EMBL/GenBank/DDBJ whole genome shotgun (WGS) entry which is preliminary data.</text>
</comment>
<gene>
    <name evidence="1" type="ORF">ACRE_021350</name>
</gene>
<evidence type="ECO:0000313" key="2">
    <source>
        <dbReference type="Proteomes" id="UP000029964"/>
    </source>
</evidence>
<reference evidence="2" key="1">
    <citation type="journal article" date="2014" name="Genome Announc.">
        <title>Genome sequence and annotation of Acremonium chrysogenum, producer of the beta-lactam antibiotic cephalosporin C.</title>
        <authorList>
            <person name="Terfehr D."/>
            <person name="Dahlmann T.A."/>
            <person name="Specht T."/>
            <person name="Zadra I."/>
            <person name="Kuernsteiner H."/>
            <person name="Kueck U."/>
        </authorList>
    </citation>
    <scope>NUCLEOTIDE SEQUENCE [LARGE SCALE GENOMIC DNA]</scope>
    <source>
        <strain evidence="2">ATCC 11550 / CBS 779.69 / DSM 880 / IAM 14645 / JCM 23072 / IMI 49137</strain>
    </source>
</reference>
<dbReference type="Proteomes" id="UP000029964">
    <property type="component" value="Unassembled WGS sequence"/>
</dbReference>
<dbReference type="STRING" id="857340.A0A086TCF4"/>
<evidence type="ECO:0000313" key="1">
    <source>
        <dbReference type="EMBL" id="KFH47036.1"/>
    </source>
</evidence>
<name>A0A086TCF4_HAPC1</name>
<dbReference type="OrthoDB" id="6359816at2759"/>
<dbReference type="AlphaFoldDB" id="A0A086TCF4"/>